<dbReference type="CDD" id="cd00165">
    <property type="entry name" value="S4"/>
    <property type="match status" value="1"/>
</dbReference>
<dbReference type="SUPFAM" id="SSF55120">
    <property type="entry name" value="Pseudouridine synthase"/>
    <property type="match status" value="1"/>
</dbReference>
<dbReference type="PANTHER" id="PTHR47683:SF4">
    <property type="entry name" value="PSEUDOURIDINE SYNTHASE"/>
    <property type="match status" value="1"/>
</dbReference>
<gene>
    <name evidence="11" type="ORF">C2E15_14050</name>
</gene>
<keyword evidence="5 9" id="KW-0413">Isomerase</keyword>
<dbReference type="InterPro" id="IPR020094">
    <property type="entry name" value="TruA/RsuA/RluB/E/F_N"/>
</dbReference>
<dbReference type="NCBIfam" id="NF008097">
    <property type="entry name" value="PRK10839.1"/>
    <property type="match status" value="1"/>
</dbReference>
<evidence type="ECO:0000313" key="12">
    <source>
        <dbReference type="Proteomes" id="UP000238365"/>
    </source>
</evidence>
<proteinExistence type="inferred from homology"/>
<evidence type="ECO:0000256" key="3">
    <source>
        <dbReference type="ARBA" id="ARBA00022552"/>
    </source>
</evidence>
<evidence type="ECO:0000256" key="7">
    <source>
        <dbReference type="ARBA" id="ARBA00037590"/>
    </source>
</evidence>
<dbReference type="PANTHER" id="PTHR47683">
    <property type="entry name" value="PSEUDOURIDINE SYNTHASE FAMILY PROTEIN-RELATED"/>
    <property type="match status" value="1"/>
</dbReference>
<dbReference type="Pfam" id="PF01479">
    <property type="entry name" value="S4"/>
    <property type="match status" value="1"/>
</dbReference>
<comment type="function">
    <text evidence="7">Responsible for synthesis of pseudouridine from uracil-516 in 16S ribosomal RNA.</text>
</comment>
<dbReference type="SUPFAM" id="SSF55174">
    <property type="entry name" value="Alpha-L RNA-binding motif"/>
    <property type="match status" value="1"/>
</dbReference>
<dbReference type="GO" id="GO:0160136">
    <property type="term" value="F:16S rRNA pseudouridine(516) synthase activity"/>
    <property type="evidence" value="ECO:0007669"/>
    <property type="project" value="UniProtKB-EC"/>
</dbReference>
<evidence type="ECO:0000256" key="9">
    <source>
        <dbReference type="RuleBase" id="RU003887"/>
    </source>
</evidence>
<dbReference type="InterPro" id="IPR018496">
    <property type="entry name" value="PsdUridine_synth_RsuA/RluB_CS"/>
</dbReference>
<dbReference type="NCBIfam" id="TIGR00093">
    <property type="entry name" value="pseudouridine synthase"/>
    <property type="match status" value="1"/>
</dbReference>
<evidence type="ECO:0000256" key="6">
    <source>
        <dbReference type="ARBA" id="ARBA00036749"/>
    </source>
</evidence>
<dbReference type="Gene3D" id="3.10.290.10">
    <property type="entry name" value="RNA-binding S4 domain"/>
    <property type="match status" value="1"/>
</dbReference>
<dbReference type="FunFam" id="3.30.70.580:FF:000004">
    <property type="entry name" value="Pseudouridine synthase"/>
    <property type="match status" value="1"/>
</dbReference>
<protein>
    <recommendedName>
        <fullName evidence="9">Pseudouridine synthase</fullName>
        <ecNumber evidence="9">5.4.99.-</ecNumber>
    </recommendedName>
</protein>
<dbReference type="Pfam" id="PF00849">
    <property type="entry name" value="PseudoU_synth_2"/>
    <property type="match status" value="1"/>
</dbReference>
<dbReference type="AlphaFoldDB" id="A0A1X1DWC2"/>
<dbReference type="FunFam" id="3.30.70.1560:FF:000001">
    <property type="entry name" value="Pseudouridine synthase"/>
    <property type="match status" value="1"/>
</dbReference>
<evidence type="ECO:0000256" key="5">
    <source>
        <dbReference type="ARBA" id="ARBA00023235"/>
    </source>
</evidence>
<dbReference type="EC" id="5.4.99.-" evidence="9"/>
<dbReference type="GO" id="GO:0005829">
    <property type="term" value="C:cytosol"/>
    <property type="evidence" value="ECO:0007669"/>
    <property type="project" value="UniProtKB-ARBA"/>
</dbReference>
<evidence type="ECO:0000259" key="10">
    <source>
        <dbReference type="SMART" id="SM00363"/>
    </source>
</evidence>
<dbReference type="SMART" id="SM00363">
    <property type="entry name" value="S4"/>
    <property type="match status" value="1"/>
</dbReference>
<comment type="catalytic activity">
    <reaction evidence="6">
        <text>uridine(516) in 16S rRNA = pseudouridine(516) in 16S rRNA</text>
        <dbReference type="Rhea" id="RHEA:38867"/>
        <dbReference type="Rhea" id="RHEA-COMP:10089"/>
        <dbReference type="Rhea" id="RHEA-COMP:10090"/>
        <dbReference type="ChEBI" id="CHEBI:65314"/>
        <dbReference type="ChEBI" id="CHEBI:65315"/>
        <dbReference type="EC" id="5.4.99.19"/>
    </reaction>
</comment>
<name>A0A1X1DWC2_9GAMM</name>
<evidence type="ECO:0000256" key="1">
    <source>
        <dbReference type="ARBA" id="ARBA00008348"/>
    </source>
</evidence>
<accession>A0A1X1DWC2</accession>
<sequence>MRLDKFLSQQLEVSRAIATRELRAKRVTVDGEMVRDGAFKVLPEHQVEYDGNLLQLQVGPRYFMLNKPQGYVCATEDPDHPTILYFIEEPTAWKLHAAGRLDIDTTGLVLLTDDGQWSHRITSPRHHCDKTYRVTLEAPLSDETAQIFAEGVQLHGEKTLTKPAVLEALSETEVRLTISEGRYHQVKRMFAAVGNRVVALHRERIGGITLDETLEPGEYRPLTEEEIACVGAPR</sequence>
<dbReference type="InterPro" id="IPR036986">
    <property type="entry name" value="S4_RNA-bd_sf"/>
</dbReference>
<comment type="subunit">
    <text evidence="2">Monomer.</text>
</comment>
<dbReference type="InterPro" id="IPR050343">
    <property type="entry name" value="RsuA_PseudoU_synthase"/>
</dbReference>
<dbReference type="EMBL" id="CP026377">
    <property type="protein sequence ID" value="AUX94088.1"/>
    <property type="molecule type" value="Genomic_DNA"/>
</dbReference>
<organism evidence="11 12">
    <name type="scientific">Mixta gaviniae</name>
    <dbReference type="NCBI Taxonomy" id="665914"/>
    <lineage>
        <taxon>Bacteria</taxon>
        <taxon>Pseudomonadati</taxon>
        <taxon>Pseudomonadota</taxon>
        <taxon>Gammaproteobacteria</taxon>
        <taxon>Enterobacterales</taxon>
        <taxon>Erwiniaceae</taxon>
        <taxon>Mixta</taxon>
    </lineage>
</organism>
<dbReference type="RefSeq" id="WP_104957922.1">
    <property type="nucleotide sequence ID" value="NZ_CP026377.1"/>
</dbReference>
<dbReference type="InterPro" id="IPR000748">
    <property type="entry name" value="PsdUridine_synth_RsuA/RluB/E/F"/>
</dbReference>
<evidence type="ECO:0000256" key="8">
    <source>
        <dbReference type="PROSITE-ProRule" id="PRU00182"/>
    </source>
</evidence>
<dbReference type="GO" id="GO:0000455">
    <property type="term" value="P:enzyme-directed rRNA pseudouridine synthesis"/>
    <property type="evidence" value="ECO:0007669"/>
    <property type="project" value="UniProtKB-ARBA"/>
</dbReference>
<feature type="domain" description="RNA-binding S4" evidence="10">
    <location>
        <begin position="1"/>
        <end position="69"/>
    </location>
</feature>
<evidence type="ECO:0000313" key="11">
    <source>
        <dbReference type="EMBL" id="AUX94088.1"/>
    </source>
</evidence>
<dbReference type="Proteomes" id="UP000238365">
    <property type="component" value="Chromosome"/>
</dbReference>
<dbReference type="InterPro" id="IPR002942">
    <property type="entry name" value="S4_RNA-bd"/>
</dbReference>
<dbReference type="Gene3D" id="3.30.70.580">
    <property type="entry name" value="Pseudouridine synthase I, catalytic domain, N-terminal subdomain"/>
    <property type="match status" value="1"/>
</dbReference>
<dbReference type="KEGG" id="pgz:C2E15_14050"/>
<keyword evidence="4 8" id="KW-0694">RNA-binding</keyword>
<evidence type="ECO:0000256" key="2">
    <source>
        <dbReference type="ARBA" id="ARBA00011245"/>
    </source>
</evidence>
<dbReference type="PROSITE" id="PS50889">
    <property type="entry name" value="S4"/>
    <property type="match status" value="1"/>
</dbReference>
<dbReference type="InterPro" id="IPR020103">
    <property type="entry name" value="PsdUridine_synth_cat_dom_sf"/>
</dbReference>
<dbReference type="OrthoDB" id="9807213at2"/>
<dbReference type="InterPro" id="IPR006145">
    <property type="entry name" value="PsdUridine_synth_RsuA/RluA"/>
</dbReference>
<keyword evidence="3" id="KW-0698">rRNA processing</keyword>
<dbReference type="CDD" id="cd02553">
    <property type="entry name" value="PseudoU_synth_RsuA"/>
    <property type="match status" value="1"/>
</dbReference>
<dbReference type="Gene3D" id="3.30.70.1560">
    <property type="entry name" value="Alpha-L RNA-binding motif"/>
    <property type="match status" value="1"/>
</dbReference>
<comment type="similarity">
    <text evidence="1 9">Belongs to the pseudouridine synthase RsuA family.</text>
</comment>
<dbReference type="GO" id="GO:0003723">
    <property type="term" value="F:RNA binding"/>
    <property type="evidence" value="ECO:0007669"/>
    <property type="project" value="UniProtKB-KW"/>
</dbReference>
<dbReference type="InterPro" id="IPR042092">
    <property type="entry name" value="PsdUridine_s_RsuA/RluB/E/F_cat"/>
</dbReference>
<dbReference type="PROSITE" id="PS01149">
    <property type="entry name" value="PSI_RSU"/>
    <property type="match status" value="1"/>
</dbReference>
<reference evidence="11 12" key="1">
    <citation type="submission" date="2018-01" db="EMBL/GenBank/DDBJ databases">
        <title>Complete and assembled Genome of Pantoea gaviniae DSM22758T.</title>
        <authorList>
            <person name="Stevens M.J.A."/>
            <person name="Zurfluh K."/>
            <person name="Stephan R."/>
        </authorList>
    </citation>
    <scope>NUCLEOTIDE SEQUENCE [LARGE SCALE GENOMIC DNA]</scope>
    <source>
        <strain evidence="11 12">DSM 22758</strain>
    </source>
</reference>
<keyword evidence="12" id="KW-1185">Reference proteome</keyword>
<evidence type="ECO:0000256" key="4">
    <source>
        <dbReference type="ARBA" id="ARBA00022884"/>
    </source>
</evidence>